<evidence type="ECO:0000313" key="5">
    <source>
        <dbReference type="Proteomes" id="UP000544872"/>
    </source>
</evidence>
<dbReference type="RefSeq" id="WP_184260952.1">
    <property type="nucleotide sequence ID" value="NZ_JACIIX010000001.1"/>
</dbReference>
<dbReference type="Proteomes" id="UP000544872">
    <property type="component" value="Unassembled WGS sequence"/>
</dbReference>
<keyword evidence="3" id="KW-1133">Transmembrane helix</keyword>
<keyword evidence="3" id="KW-0812">Transmembrane</keyword>
<evidence type="ECO:0000256" key="2">
    <source>
        <dbReference type="SAM" id="MobiDB-lite"/>
    </source>
</evidence>
<evidence type="ECO:0000313" key="4">
    <source>
        <dbReference type="EMBL" id="MBB6209100.1"/>
    </source>
</evidence>
<feature type="compositionally biased region" description="Basic and acidic residues" evidence="2">
    <location>
        <begin position="341"/>
        <end position="360"/>
    </location>
</feature>
<sequence length="442" mass="46883">MILFTLAGAVSSIWLGTVALYISSTMGWEGLLTLPPTELALYLAATFGPLGALWLVIGFFYIASQGQRQEQVLQTLASQARRNAEQTEAQVRTLIEMQAESRRRSMLGGMDLVIKDMNGQAALLAERLGMVSEPEADGLWARTVSGDLWAFSHAFLIRAAAYPDFADMLAERLAGDMVCSGALQTFLRRYDQLSEGFRENEADRLMRQVLEDGPLARLQVLFADVNSRAVRLRMDWAAATGVWTEPEPVVKADQAEVYPVPEFHPPAGTVARTPGRESGDAPQPEPVPLSAESAQLSAGVAAIAAAAAGLAVDRAGTDLPDVPDGFGDENQGAAHAAPDQRGPEDTARDLLRQFRQKDDGGTPSGDAAPAGITEPDLPPAEEAAAPLQTSMSRLNDALRRLSSDPAGEGASAARPAAQGDLLSTLPDPSAEAARGDEPASKS</sequence>
<proteinExistence type="predicted"/>
<feature type="compositionally biased region" description="Low complexity" evidence="2">
    <location>
        <begin position="406"/>
        <end position="419"/>
    </location>
</feature>
<comment type="caution">
    <text evidence="4">The sequence shown here is derived from an EMBL/GenBank/DDBJ whole genome shotgun (WGS) entry which is preliminary data.</text>
</comment>
<feature type="compositionally biased region" description="Basic and acidic residues" evidence="2">
    <location>
        <begin position="433"/>
        <end position="442"/>
    </location>
</feature>
<feature type="transmembrane region" description="Helical" evidence="3">
    <location>
        <begin position="39"/>
        <end position="63"/>
    </location>
</feature>
<keyword evidence="3" id="KW-0472">Membrane</keyword>
<name>A0A7X0DKN3_NOVIT</name>
<feature type="region of interest" description="Disordered" evidence="2">
    <location>
        <begin position="319"/>
        <end position="442"/>
    </location>
</feature>
<feature type="coiled-coil region" evidence="1">
    <location>
        <begin position="70"/>
        <end position="97"/>
    </location>
</feature>
<organism evidence="4 5">
    <name type="scientific">Novispirillum itersonii</name>
    <name type="common">Aquaspirillum itersonii</name>
    <dbReference type="NCBI Taxonomy" id="189"/>
    <lineage>
        <taxon>Bacteria</taxon>
        <taxon>Pseudomonadati</taxon>
        <taxon>Pseudomonadota</taxon>
        <taxon>Alphaproteobacteria</taxon>
        <taxon>Rhodospirillales</taxon>
        <taxon>Novispirillaceae</taxon>
        <taxon>Novispirillum</taxon>
    </lineage>
</organism>
<protein>
    <submittedName>
        <fullName evidence="4">Uncharacterized protein</fullName>
    </submittedName>
</protein>
<dbReference type="EMBL" id="JACIIX010000001">
    <property type="protein sequence ID" value="MBB6209100.1"/>
    <property type="molecule type" value="Genomic_DNA"/>
</dbReference>
<gene>
    <name evidence="4" type="ORF">FHS48_000481</name>
</gene>
<keyword evidence="1" id="KW-0175">Coiled coil</keyword>
<reference evidence="4 5" key="1">
    <citation type="submission" date="2020-08" db="EMBL/GenBank/DDBJ databases">
        <title>Genomic Encyclopedia of Type Strains, Phase IV (KMG-IV): sequencing the most valuable type-strain genomes for metagenomic binning, comparative biology and taxonomic classification.</title>
        <authorList>
            <person name="Goeker M."/>
        </authorList>
    </citation>
    <scope>NUCLEOTIDE SEQUENCE [LARGE SCALE GENOMIC DNA]</scope>
    <source>
        <strain evidence="4 5">DSM 11590</strain>
    </source>
</reference>
<accession>A0A7X0DKN3</accession>
<keyword evidence="5" id="KW-1185">Reference proteome</keyword>
<evidence type="ECO:0000256" key="1">
    <source>
        <dbReference type="SAM" id="Coils"/>
    </source>
</evidence>
<evidence type="ECO:0000256" key="3">
    <source>
        <dbReference type="SAM" id="Phobius"/>
    </source>
</evidence>
<feature type="region of interest" description="Disordered" evidence="2">
    <location>
        <begin position="261"/>
        <end position="293"/>
    </location>
</feature>
<dbReference type="AlphaFoldDB" id="A0A7X0DKN3"/>